<evidence type="ECO:0000313" key="2">
    <source>
        <dbReference type="Proteomes" id="UP000199515"/>
    </source>
</evidence>
<dbReference type="EMBL" id="FNON01000001">
    <property type="protein sequence ID" value="SDW44074.1"/>
    <property type="molecule type" value="Genomic_DNA"/>
</dbReference>
<accession>A0A1H2TLD1</accession>
<proteinExistence type="predicted"/>
<dbReference type="Proteomes" id="UP000199515">
    <property type="component" value="Unassembled WGS sequence"/>
</dbReference>
<reference evidence="1 2" key="1">
    <citation type="submission" date="2016-10" db="EMBL/GenBank/DDBJ databases">
        <authorList>
            <person name="de Groot N.N."/>
        </authorList>
    </citation>
    <scope>NUCLEOTIDE SEQUENCE [LARGE SCALE GENOMIC DNA]</scope>
    <source>
        <strain evidence="1 2">CPCC 202699</strain>
    </source>
</reference>
<name>A0A1H2TLD1_9PSEU</name>
<gene>
    <name evidence="1" type="ORF">SAMN05421504_101585</name>
</gene>
<dbReference type="AlphaFoldDB" id="A0A1H2TLD1"/>
<sequence length="41" mass="4261">MPEDETPPPPPAPWSIPIQLAVPLPDVFAAQRAGAEPADNG</sequence>
<keyword evidence="2" id="KW-1185">Reference proteome</keyword>
<protein>
    <submittedName>
        <fullName evidence="1">Uncharacterized protein</fullName>
    </submittedName>
</protein>
<organism evidence="1 2">
    <name type="scientific">Amycolatopsis xylanica</name>
    <dbReference type="NCBI Taxonomy" id="589385"/>
    <lineage>
        <taxon>Bacteria</taxon>
        <taxon>Bacillati</taxon>
        <taxon>Actinomycetota</taxon>
        <taxon>Actinomycetes</taxon>
        <taxon>Pseudonocardiales</taxon>
        <taxon>Pseudonocardiaceae</taxon>
        <taxon>Amycolatopsis</taxon>
    </lineage>
</organism>
<evidence type="ECO:0000313" key="1">
    <source>
        <dbReference type="EMBL" id="SDW44074.1"/>
    </source>
</evidence>
<dbReference type="RefSeq" id="WP_281244379.1">
    <property type="nucleotide sequence ID" value="NZ_FNON01000001.1"/>
</dbReference>